<protein>
    <recommendedName>
        <fullName evidence="4">Nucleotidyl transferase AbiEii/AbiGii toxin family protein</fullName>
    </recommendedName>
</protein>
<evidence type="ECO:0000313" key="3">
    <source>
        <dbReference type="Proteomes" id="UP000218824"/>
    </source>
</evidence>
<accession>A0AAU9AL80</accession>
<evidence type="ECO:0000256" key="1">
    <source>
        <dbReference type="SAM" id="MobiDB-lite"/>
    </source>
</evidence>
<dbReference type="GeneID" id="83063794"/>
<dbReference type="AlphaFoldDB" id="A0AAU9AL80"/>
<dbReference type="Pfam" id="PF08843">
    <property type="entry name" value="AbiEii"/>
    <property type="match status" value="1"/>
</dbReference>
<dbReference type="RefSeq" id="WP_145960027.1">
    <property type="nucleotide sequence ID" value="NZ_AP014940.1"/>
</dbReference>
<proteinExistence type="predicted"/>
<evidence type="ECO:0000313" key="2">
    <source>
        <dbReference type="EMBL" id="BAV97413.1"/>
    </source>
</evidence>
<dbReference type="KEGG" id="lem:LEN_1926"/>
<organism evidence="2 3">
    <name type="scientific">Lysobacter enzymogenes</name>
    <dbReference type="NCBI Taxonomy" id="69"/>
    <lineage>
        <taxon>Bacteria</taxon>
        <taxon>Pseudomonadati</taxon>
        <taxon>Pseudomonadota</taxon>
        <taxon>Gammaproteobacteria</taxon>
        <taxon>Lysobacterales</taxon>
        <taxon>Lysobacteraceae</taxon>
        <taxon>Lysobacter</taxon>
    </lineage>
</organism>
<gene>
    <name evidence="2" type="ORF">LEN_1926</name>
</gene>
<reference evidence="2 3" key="1">
    <citation type="journal article" date="2017" name="DNA Res.">
        <title>Complete genome sequence and expression profile of the commercial lytic enzyme producer Lysobacter enzymogenes M497-1.</title>
        <authorList>
            <person name="Takami H."/>
            <person name="Toyoda A."/>
            <person name="Uchiyama I."/>
            <person name="Itoh T."/>
            <person name="Takaki Y."/>
            <person name="Arai W."/>
            <person name="Nishi S."/>
            <person name="Kawai M."/>
            <person name="Shinya K."/>
            <person name="Ikeda H."/>
        </authorList>
    </citation>
    <scope>NUCLEOTIDE SEQUENCE [LARGE SCALE GENOMIC DNA]</scope>
    <source>
        <strain evidence="2 3">M497-1</strain>
    </source>
</reference>
<dbReference type="Proteomes" id="UP000218824">
    <property type="component" value="Chromosome"/>
</dbReference>
<sequence>MPTPLPQPVSTPVPRPVPEPVPEPEPEPEPEPYRISYPPSTQLNGEGRADLFDPALKHHDAAYRAGDPQFASERDRQRWYAARASVLAQMLRLVEGSPWRDRLVLRGSVLLQAYLGERARTPGDIDWVVLPTDLEADAPQAQQMLQELAALLTQRHTIGPVRIHFDRVAHDDIWTYERAEGRRMTIVWSLDDLPPGQVQFDFVFRDPLPSAPVEVRIPLSEGEPVSLLGATPELSLAWKLVWLQTDSYPQGKDLYDAVMLAERAHMPLSLFVEAMRNHPDYPRWGEDDLPEIEQWQIDWDNFRAEYPWVQGDVEDWKRRLSEQLIVARR</sequence>
<feature type="compositionally biased region" description="Pro residues" evidence="1">
    <location>
        <begin position="1"/>
        <end position="21"/>
    </location>
</feature>
<dbReference type="InterPro" id="IPR014942">
    <property type="entry name" value="AbiEii"/>
</dbReference>
<dbReference type="EMBL" id="AP014940">
    <property type="protein sequence ID" value="BAV97413.1"/>
    <property type="molecule type" value="Genomic_DNA"/>
</dbReference>
<evidence type="ECO:0008006" key="4">
    <source>
        <dbReference type="Google" id="ProtNLM"/>
    </source>
</evidence>
<name>A0AAU9AL80_LYSEN</name>
<feature type="region of interest" description="Disordered" evidence="1">
    <location>
        <begin position="1"/>
        <end position="44"/>
    </location>
</feature>